<dbReference type="Pfam" id="PF03729">
    <property type="entry name" value="DUF308"/>
    <property type="match status" value="2"/>
</dbReference>
<keyword evidence="1" id="KW-1133">Transmembrane helix</keyword>
<dbReference type="RefSeq" id="WP_241246252.1">
    <property type="nucleotide sequence ID" value="NZ_CP049255.1"/>
</dbReference>
<dbReference type="InterPro" id="IPR005325">
    <property type="entry name" value="DUF308_memb"/>
</dbReference>
<dbReference type="PANTHER" id="PTHR34853:SF1">
    <property type="entry name" value="LIPASE 5"/>
    <property type="match status" value="1"/>
</dbReference>
<dbReference type="PANTHER" id="PTHR34853">
    <property type="match status" value="1"/>
</dbReference>
<dbReference type="InterPro" id="IPR029058">
    <property type="entry name" value="AB_hydrolase_fold"/>
</dbReference>
<feature type="transmembrane region" description="Helical" evidence="1">
    <location>
        <begin position="205"/>
        <end position="228"/>
    </location>
</feature>
<feature type="transmembrane region" description="Helical" evidence="1">
    <location>
        <begin position="50"/>
        <end position="70"/>
    </location>
</feature>
<reference evidence="2 3" key="1">
    <citation type="submission" date="2020-08" db="EMBL/GenBank/DDBJ databases">
        <title>Sequencing the genomes of 1000 actinobacteria strains.</title>
        <authorList>
            <person name="Klenk H.-P."/>
        </authorList>
    </citation>
    <scope>NUCLEOTIDE SEQUENCE [LARGE SCALE GENOMIC DNA]</scope>
    <source>
        <strain evidence="2 3">DSM 27099</strain>
    </source>
</reference>
<evidence type="ECO:0000313" key="3">
    <source>
        <dbReference type="Proteomes" id="UP000529310"/>
    </source>
</evidence>
<keyword evidence="1" id="KW-0812">Transmembrane</keyword>
<proteinExistence type="predicted"/>
<dbReference type="InterPro" id="IPR005152">
    <property type="entry name" value="Lipase_secreted"/>
</dbReference>
<name>A0A7W4V4F5_9MICO</name>
<feature type="transmembrane region" description="Helical" evidence="1">
    <location>
        <begin position="159"/>
        <end position="185"/>
    </location>
</feature>
<dbReference type="SUPFAM" id="SSF53474">
    <property type="entry name" value="alpha/beta-Hydrolases"/>
    <property type="match status" value="1"/>
</dbReference>
<feature type="transmembrane region" description="Helical" evidence="1">
    <location>
        <begin position="20"/>
        <end position="44"/>
    </location>
</feature>
<dbReference type="Pfam" id="PF03583">
    <property type="entry name" value="LIP"/>
    <property type="match status" value="1"/>
</dbReference>
<dbReference type="AlphaFoldDB" id="A0A7W4V4F5"/>
<feature type="transmembrane region" description="Helical" evidence="1">
    <location>
        <begin position="104"/>
        <end position="122"/>
    </location>
</feature>
<comment type="caution">
    <text evidence="2">The sequence shown here is derived from an EMBL/GenBank/DDBJ whole genome shotgun (WGS) entry which is preliminary data.</text>
</comment>
<accession>A0A7W4V4F5</accession>
<keyword evidence="3" id="KW-1185">Reference proteome</keyword>
<gene>
    <name evidence="2" type="ORF">FHX49_001578</name>
</gene>
<feature type="transmembrane region" description="Helical" evidence="1">
    <location>
        <begin position="82"/>
        <end position="98"/>
    </location>
</feature>
<feature type="transmembrane region" description="Helical" evidence="1">
    <location>
        <begin position="134"/>
        <end position="153"/>
    </location>
</feature>
<evidence type="ECO:0000256" key="1">
    <source>
        <dbReference type="SAM" id="Phobius"/>
    </source>
</evidence>
<keyword evidence="1" id="KW-0472">Membrane</keyword>
<dbReference type="GO" id="GO:0004806">
    <property type="term" value="F:triacylglycerol lipase activity"/>
    <property type="evidence" value="ECO:0007669"/>
    <property type="project" value="InterPro"/>
</dbReference>
<dbReference type="EMBL" id="JACHWQ010000004">
    <property type="protein sequence ID" value="MBB2976008.1"/>
    <property type="molecule type" value="Genomic_DNA"/>
</dbReference>
<evidence type="ECO:0000313" key="2">
    <source>
        <dbReference type="EMBL" id="MBB2976008.1"/>
    </source>
</evidence>
<dbReference type="GO" id="GO:0016042">
    <property type="term" value="P:lipid catabolic process"/>
    <property type="evidence" value="ECO:0007669"/>
    <property type="project" value="InterPro"/>
</dbReference>
<organism evidence="2 3">
    <name type="scientific">Microbacterium endophyticum</name>
    <dbReference type="NCBI Taxonomy" id="1526412"/>
    <lineage>
        <taxon>Bacteria</taxon>
        <taxon>Bacillati</taxon>
        <taxon>Actinomycetota</taxon>
        <taxon>Actinomycetes</taxon>
        <taxon>Micrococcales</taxon>
        <taxon>Microbacteriaceae</taxon>
        <taxon>Microbacterium</taxon>
    </lineage>
</organism>
<dbReference type="Gene3D" id="1.10.260.130">
    <property type="match status" value="1"/>
</dbReference>
<sequence>MTSTAPRARRLRWSALPGLLQAAPARVIVLVGIGVALLGGLVVFKPLASLVLLGIYVSLSAIASGLIELVSRHPGGRWWRRVLATAWITGGILILVWLGRSIELLPVALAVLLVIAGLASVGDALSPRALSARVLALVWGTAQILFGVLSLSWPDVTLLAVAVLFGVRTIIFGIELIITGVRGLIEKRRRSREADAAPPVRSSRVKIWVALGRYGLAMLLVVTMVTGWQLNDWLADGAPVVDSFYDPPSDVPEGHGRLIREGDYAGRAPSSGEVRRILYTTEDEAGDAAIASAMVIQPTELSPGPHKVVIWNHGTTGIAQGCAPSLSDGTATKWAIPALEEMLARGWIVVAPDYSGQGAEGHFPYLIGVGEARSALDAVLAAGELSDLTLSPTTISAGHSQGGHAALWTSQIVEEYTPGLDIVGTAAFAPAADPLDLAERLTSDDAGALLTIMMSWVLVPYAETYPDIELSRYVATGARSIIREMSQRCLSEPGLMVSALTALGLSEDSPVRTRDLTVGAFGRRLAENVPTGPWGSPMFFAWGAEDDVIPPEAQRTFTENLCEEGELVRTREVSDRGHQDILQPGSDALQPFLRWADAAMTSTPEQIEQSTPYSLVGCQP</sequence>
<protein>
    <submittedName>
        <fullName evidence="2">Uncharacterized membrane protein HdeD (DUF308 family)/acetyl esterase/lipase</fullName>
    </submittedName>
</protein>
<dbReference type="Proteomes" id="UP000529310">
    <property type="component" value="Unassembled WGS sequence"/>
</dbReference>
<dbReference type="Gene3D" id="3.40.50.1820">
    <property type="entry name" value="alpha/beta hydrolase"/>
    <property type="match status" value="1"/>
</dbReference>